<evidence type="ECO:0000313" key="3">
    <source>
        <dbReference type="EMBL" id="AFZ34912.1"/>
    </source>
</evidence>
<dbReference type="AlphaFoldDB" id="K9XTC2"/>
<dbReference type="InterPro" id="IPR050697">
    <property type="entry name" value="Adenylyl/Guanylyl_Cyclase_3/4"/>
</dbReference>
<dbReference type="CDD" id="cd07302">
    <property type="entry name" value="CHD"/>
    <property type="match status" value="1"/>
</dbReference>
<dbReference type="Pfam" id="PF01590">
    <property type="entry name" value="GAF"/>
    <property type="match status" value="2"/>
</dbReference>
<dbReference type="Gene3D" id="3.30.450.40">
    <property type="match status" value="2"/>
</dbReference>
<dbReference type="HOGENOM" id="CLU_022416_0_0_3"/>
<protein>
    <submittedName>
        <fullName evidence="3">Adenylate/guanylate cyclase with GAF sensor(S)</fullName>
    </submittedName>
</protein>
<dbReference type="GO" id="GO:0006171">
    <property type="term" value="P:cAMP biosynthetic process"/>
    <property type="evidence" value="ECO:0007669"/>
    <property type="project" value="TreeGrafter"/>
</dbReference>
<dbReference type="OrthoDB" id="414909at2"/>
<dbReference type="RefSeq" id="WP_015192585.1">
    <property type="nucleotide sequence ID" value="NC_019748.1"/>
</dbReference>
<dbReference type="InterPro" id="IPR001054">
    <property type="entry name" value="A/G_cyclase"/>
</dbReference>
<dbReference type="SUPFAM" id="SSF55781">
    <property type="entry name" value="GAF domain-like"/>
    <property type="match status" value="2"/>
</dbReference>
<dbReference type="SMART" id="SM00065">
    <property type="entry name" value="GAF"/>
    <property type="match status" value="2"/>
</dbReference>
<dbReference type="eggNOG" id="COG2114">
    <property type="taxonomic scope" value="Bacteria"/>
</dbReference>
<dbReference type="EMBL" id="CP003653">
    <property type="protein sequence ID" value="AFZ34912.1"/>
    <property type="molecule type" value="Genomic_DNA"/>
</dbReference>
<dbReference type="Gene3D" id="3.30.70.1230">
    <property type="entry name" value="Nucleotide cyclase"/>
    <property type="match status" value="1"/>
</dbReference>
<dbReference type="PANTHER" id="PTHR43081:SF20">
    <property type="entry name" value="TWO-COMPONENT RESPONSE REGULATOR"/>
    <property type="match status" value="1"/>
</dbReference>
<accession>K9XTC2</accession>
<dbReference type="eggNOG" id="COG2203">
    <property type="taxonomic scope" value="Bacteria"/>
</dbReference>
<dbReference type="GO" id="GO:0004016">
    <property type="term" value="F:adenylate cyclase activity"/>
    <property type="evidence" value="ECO:0007669"/>
    <property type="project" value="UniProtKB-ARBA"/>
</dbReference>
<dbReference type="InterPro" id="IPR029016">
    <property type="entry name" value="GAF-like_dom_sf"/>
</dbReference>
<name>K9XTC2_STAC7</name>
<feature type="domain" description="Guanylate cyclase" evidence="2">
    <location>
        <begin position="394"/>
        <end position="534"/>
    </location>
</feature>
<dbReference type="STRING" id="111780.Sta7437_1345"/>
<dbReference type="PATRIC" id="fig|111780.3.peg.1403"/>
<dbReference type="InterPro" id="IPR003018">
    <property type="entry name" value="GAF"/>
</dbReference>
<dbReference type="PANTHER" id="PTHR43081">
    <property type="entry name" value="ADENYLATE CYCLASE, TERMINAL-DIFFERENTIATION SPECIFIC-RELATED"/>
    <property type="match status" value="1"/>
</dbReference>
<comment type="similarity">
    <text evidence="1">Belongs to the adenylyl cyclase class-3 family.</text>
</comment>
<dbReference type="SUPFAM" id="SSF55073">
    <property type="entry name" value="Nucleotide cyclase"/>
    <property type="match status" value="1"/>
</dbReference>
<dbReference type="KEGG" id="scs:Sta7437_1345"/>
<dbReference type="Pfam" id="PF00211">
    <property type="entry name" value="Guanylate_cyc"/>
    <property type="match status" value="1"/>
</dbReference>
<organism evidence="3 4">
    <name type="scientific">Stanieria cyanosphaera (strain ATCC 29371 / PCC 7437)</name>
    <dbReference type="NCBI Taxonomy" id="111780"/>
    <lineage>
        <taxon>Bacteria</taxon>
        <taxon>Bacillati</taxon>
        <taxon>Cyanobacteriota</taxon>
        <taxon>Cyanophyceae</taxon>
        <taxon>Pleurocapsales</taxon>
        <taxon>Dermocarpellaceae</taxon>
        <taxon>Stanieria</taxon>
    </lineage>
</organism>
<keyword evidence="4" id="KW-1185">Reference proteome</keyword>
<dbReference type="PROSITE" id="PS50125">
    <property type="entry name" value="GUANYLATE_CYCLASE_2"/>
    <property type="match status" value="1"/>
</dbReference>
<gene>
    <name evidence="3" type="ordered locus">Sta7437_1345</name>
</gene>
<proteinExistence type="inferred from homology"/>
<evidence type="ECO:0000256" key="1">
    <source>
        <dbReference type="ARBA" id="ARBA00005381"/>
    </source>
</evidence>
<dbReference type="SMART" id="SM00044">
    <property type="entry name" value="CYCc"/>
    <property type="match status" value="1"/>
</dbReference>
<evidence type="ECO:0000259" key="2">
    <source>
        <dbReference type="PROSITE" id="PS50125"/>
    </source>
</evidence>
<reference evidence="4" key="1">
    <citation type="journal article" date="2013" name="Proc. Natl. Acad. Sci. U.S.A.">
        <title>Improving the coverage of the cyanobacterial phylum using diversity-driven genome sequencing.</title>
        <authorList>
            <person name="Shih P.M."/>
            <person name="Wu D."/>
            <person name="Latifi A."/>
            <person name="Axen S.D."/>
            <person name="Fewer D.P."/>
            <person name="Talla E."/>
            <person name="Calteau A."/>
            <person name="Cai F."/>
            <person name="Tandeau de Marsac N."/>
            <person name="Rippka R."/>
            <person name="Herdman M."/>
            <person name="Sivonen K."/>
            <person name="Coursin T."/>
            <person name="Laurent T."/>
            <person name="Goodwin L."/>
            <person name="Nolan M."/>
            <person name="Davenport K.W."/>
            <person name="Han C.S."/>
            <person name="Rubin E.M."/>
            <person name="Eisen J.A."/>
            <person name="Woyke T."/>
            <person name="Gugger M."/>
            <person name="Kerfeld C.A."/>
        </authorList>
    </citation>
    <scope>NUCLEOTIDE SEQUENCE [LARGE SCALE GENOMIC DNA]</scope>
    <source>
        <strain evidence="4">ATCC 29371 / PCC 7437</strain>
    </source>
</reference>
<dbReference type="InterPro" id="IPR029787">
    <property type="entry name" value="Nucleotide_cyclase"/>
</dbReference>
<dbReference type="GO" id="GO:0035556">
    <property type="term" value="P:intracellular signal transduction"/>
    <property type="evidence" value="ECO:0007669"/>
    <property type="project" value="InterPro"/>
</dbReference>
<evidence type="ECO:0000313" key="4">
    <source>
        <dbReference type="Proteomes" id="UP000010473"/>
    </source>
</evidence>
<dbReference type="Proteomes" id="UP000010473">
    <property type="component" value="Chromosome"/>
</dbReference>
<sequence>MLESLTAQDQRLHLKQIGQNLVNTIGIVLKVDLAILLICEPQESVEQYFFYQQAQFKKANGHLALETLKFTVKITEEMILVEDIPQTLSKVEDLSPQQQAYLKAKIYSTMSVPLINQPDLTVVLALHHCQQVHIWQEEEVQIALMMASQGALVIYQVFAYEAMQALARREGTINRITAAIRSSLEPQSIFTAITTELGQALKVDGCTLSLWTKDDQYVQCVGLYNPNEPNPLAKQDLPKSSVAIADNPILQKLLATQKPVVIADLQKHPEMARYDLPWHFCNKALLIVPLIVDGEIIGSITLRQSSQSRSWHKSDLVLAEAVASQAAIAVQQARLYETTKQQAELLIEREKKVKELNNYLTESVLKRFLPESIVNKAAVGELALDLNPEPHRVTILFADLVGFTPLSSQLGSRRLAEFLNQYLEAMAKAVFEQGGTVDKFLGDGIMALFGAPESLTPREQAQKAIATAKQMHHYLKELNNQWQLKKLLIKNTIPKLQLRCGIHQGKAVVGMFGGKQRKDYTAIGTAVNIASRLQEAAAADTILVSATVAVCLEVHEIKQVSSLQLKGIEEKVIAFSVALPTSQAPE</sequence>